<organism evidence="2 3">
    <name type="scientific">Ziziphus jujuba</name>
    <name type="common">Chinese jujube</name>
    <name type="synonym">Ziziphus sativa</name>
    <dbReference type="NCBI Taxonomy" id="326968"/>
    <lineage>
        <taxon>Eukaryota</taxon>
        <taxon>Viridiplantae</taxon>
        <taxon>Streptophyta</taxon>
        <taxon>Embryophyta</taxon>
        <taxon>Tracheophyta</taxon>
        <taxon>Spermatophyta</taxon>
        <taxon>Magnoliopsida</taxon>
        <taxon>eudicotyledons</taxon>
        <taxon>Gunneridae</taxon>
        <taxon>Pentapetalae</taxon>
        <taxon>rosids</taxon>
        <taxon>fabids</taxon>
        <taxon>Rosales</taxon>
        <taxon>Rhamnaceae</taxon>
        <taxon>Paliureae</taxon>
        <taxon>Ziziphus</taxon>
    </lineage>
</organism>
<dbReference type="Pfam" id="PF03216">
    <property type="entry name" value="Rhabdo_ncap_2"/>
    <property type="match status" value="1"/>
</dbReference>
<reference evidence="3" key="1">
    <citation type="submission" date="2025-08" db="UniProtKB">
        <authorList>
            <consortium name="RefSeq"/>
        </authorList>
    </citation>
    <scope>IDENTIFICATION</scope>
    <source>
        <tissue evidence="3">Seedling</tissue>
    </source>
</reference>
<sequence>MVSAWNLYYIPEGKYVFPEIPTNTTPDDEEFTAFDQSPITTNPNNPDGAAEILWPLDDSATCCVGAYVCDCLLRLATKPPSNFLKSWGNIKNRYWDFNKRRFVIRGLNPVEGNLEAVRMVFSYWSPFKETLSRFVYHFNELRGNVKGLARFAFEQHLSLTGLHGYHLFRRVADKLEANQDDLIVALYCTDDHYGLEMIYTIFQNFEGSNDEKQRRQTWRYARLFDHQMFAHLQTKKCRVLTSILAMILKEIGDDQGGDGDVSQIEQIRGTLEYNQDRFQKIASEVIQKFAKRTG</sequence>
<protein>
    <submittedName>
        <fullName evidence="3">Uncharacterized protein LOC107429404 isoform X2</fullName>
    </submittedName>
</protein>
<evidence type="ECO:0000313" key="2">
    <source>
        <dbReference type="Proteomes" id="UP001652623"/>
    </source>
</evidence>
<dbReference type="InterPro" id="IPR004902">
    <property type="entry name" value="Rhabdo_ncap_2"/>
</dbReference>
<evidence type="ECO:0000313" key="3">
    <source>
        <dbReference type="RefSeq" id="XP_048318140.1"/>
    </source>
</evidence>
<accession>A0ABM3I0H9</accession>
<keyword evidence="2" id="KW-1185">Reference proteome</keyword>
<gene>
    <name evidence="3" type="primary">LOC107429404</name>
</gene>
<dbReference type="GeneID" id="107429404"/>
<proteinExistence type="predicted"/>
<evidence type="ECO:0000256" key="1">
    <source>
        <dbReference type="ARBA" id="ARBA00004328"/>
    </source>
</evidence>
<dbReference type="Proteomes" id="UP001652623">
    <property type="component" value="Chromosome 12"/>
</dbReference>
<comment type="subcellular location">
    <subcellularLocation>
        <location evidence="1">Virion</location>
    </subcellularLocation>
</comment>
<name>A0ABM3I0H9_ZIZJJ</name>
<dbReference type="RefSeq" id="XP_048318140.1">
    <property type="nucleotide sequence ID" value="XM_048462183.2"/>
</dbReference>